<dbReference type="InterPro" id="IPR052937">
    <property type="entry name" value="Inner_membrane_protein"/>
</dbReference>
<dbReference type="InterPro" id="IPR005185">
    <property type="entry name" value="YccF"/>
</dbReference>
<name>A0A1L7LKE8_9STRE</name>
<gene>
    <name evidence="3" type="ORF">SRT_14230</name>
</gene>
<proteinExistence type="predicted"/>
<feature type="transmembrane region" description="Helical" evidence="1">
    <location>
        <begin position="6"/>
        <end position="35"/>
    </location>
</feature>
<dbReference type="RefSeq" id="WP_128833546.1">
    <property type="nucleotide sequence ID" value="NZ_AP014612.1"/>
</dbReference>
<keyword evidence="4" id="KW-1185">Reference proteome</keyword>
<keyword evidence="1" id="KW-1133">Transmembrane helix</keyword>
<reference evidence="3 4" key="1">
    <citation type="journal article" date="2016" name="Microbiol. Immunol.">
        <title>Complete genome sequence of Streptococcus troglodytae TKU31 isolated from the oral cavity of a chimpanzee (Pan troglodytes).</title>
        <authorList>
            <person name="Okamoto M."/>
            <person name="Naito M."/>
            <person name="Miyanohara M."/>
            <person name="Imai S."/>
            <person name="Nomura Y."/>
            <person name="Saito W."/>
            <person name="Momoi Y."/>
            <person name="Takada K."/>
            <person name="Miyabe-Nishiwaki T."/>
            <person name="Tomonaga M."/>
            <person name="Hanada N."/>
        </authorList>
    </citation>
    <scope>NUCLEOTIDE SEQUENCE [LARGE SCALE GENOMIC DNA]</scope>
    <source>
        <strain evidence="4">TKU 31</strain>
    </source>
</reference>
<dbReference type="EMBL" id="AP014612">
    <property type="protein sequence ID" value="BAQ24684.1"/>
    <property type="molecule type" value="Genomic_DNA"/>
</dbReference>
<dbReference type="PANTHER" id="PTHR42903:SF1">
    <property type="entry name" value="INNER MEMBRANE PROTEIN YCCF"/>
    <property type="match status" value="1"/>
</dbReference>
<dbReference type="Proteomes" id="UP000217758">
    <property type="component" value="Chromosome"/>
</dbReference>
<evidence type="ECO:0000256" key="1">
    <source>
        <dbReference type="SAM" id="Phobius"/>
    </source>
</evidence>
<dbReference type="AlphaFoldDB" id="A0A1L7LKE8"/>
<evidence type="ECO:0000313" key="3">
    <source>
        <dbReference type="EMBL" id="BAQ24684.1"/>
    </source>
</evidence>
<protein>
    <recommendedName>
        <fullName evidence="2">Inner membrane component domain-containing protein</fullName>
    </recommendedName>
</protein>
<keyword evidence="1" id="KW-0812">Transmembrane</keyword>
<feature type="domain" description="Inner membrane component" evidence="2">
    <location>
        <begin position="66"/>
        <end position="115"/>
    </location>
</feature>
<dbReference type="NCBIfam" id="NF008740">
    <property type="entry name" value="PRK11770.1-2"/>
    <property type="match status" value="1"/>
</dbReference>
<sequence length="122" mass="13180">MRLLGNIVWFLCAGLLSFIGWSLAGIILCLTVILIPFGLQCFKIAGFGLFPFGKSISPSSNVSSLILNIIWILVIGWELAVIHLASAFLLCITIIGIPFALQSIKMAGISLFPFGITIIKEV</sequence>
<keyword evidence="1" id="KW-0472">Membrane</keyword>
<feature type="transmembrane region" description="Helical" evidence="1">
    <location>
        <begin position="56"/>
        <end position="74"/>
    </location>
</feature>
<dbReference type="InterPro" id="IPR031308">
    <property type="entry name" value="UCP028777"/>
</dbReference>
<feature type="transmembrane region" description="Helical" evidence="1">
    <location>
        <begin position="80"/>
        <end position="101"/>
    </location>
</feature>
<dbReference type="PIRSF" id="PIRSF028777">
    <property type="entry name" value="UCP028777"/>
    <property type="match status" value="1"/>
</dbReference>
<dbReference type="PANTHER" id="PTHR42903">
    <property type="entry name" value="INNER MEMBRANE PROTEIN YCCF"/>
    <property type="match status" value="1"/>
</dbReference>
<organism evidence="3 4">
    <name type="scientific">Streptococcus troglodytae</name>
    <dbReference type="NCBI Taxonomy" id="1111760"/>
    <lineage>
        <taxon>Bacteria</taxon>
        <taxon>Bacillati</taxon>
        <taxon>Bacillota</taxon>
        <taxon>Bacilli</taxon>
        <taxon>Lactobacillales</taxon>
        <taxon>Streptococcaceae</taxon>
        <taxon>Streptococcus</taxon>
    </lineage>
</organism>
<dbReference type="KEGG" id="strg:SRT_14230"/>
<evidence type="ECO:0000313" key="4">
    <source>
        <dbReference type="Proteomes" id="UP000217758"/>
    </source>
</evidence>
<dbReference type="Pfam" id="PF03733">
    <property type="entry name" value="YccF"/>
    <property type="match status" value="2"/>
</dbReference>
<evidence type="ECO:0000259" key="2">
    <source>
        <dbReference type="Pfam" id="PF03733"/>
    </source>
</evidence>
<dbReference type="GO" id="GO:0005886">
    <property type="term" value="C:plasma membrane"/>
    <property type="evidence" value="ECO:0007669"/>
    <property type="project" value="TreeGrafter"/>
</dbReference>
<feature type="domain" description="Inner membrane component" evidence="2">
    <location>
        <begin position="4"/>
        <end position="54"/>
    </location>
</feature>
<accession>A0A1L7LKE8</accession>